<evidence type="ECO:0000256" key="1">
    <source>
        <dbReference type="SAM" id="MobiDB-lite"/>
    </source>
</evidence>
<sequence>MSAAEPDGGTHARPRPASGLPARNYSWEPFVANNTKSLKHGAYSERVITPMAAQIGNDLVEAHPHLREFKEATLEYARVDAQVECLQMWVDEHGELDDAGQPTGATVLLLRTRKHLLNLADRLGITPLARARLGKDTTSAQLDIAKILAGDASKPTSIDGEVESEDGAA</sequence>
<accession>H5TYE6</accession>
<dbReference type="AlphaFoldDB" id="H5TYE6"/>
<gene>
    <name evidence="2" type="ORF">GOSPT_045_01420</name>
</gene>
<protein>
    <submittedName>
        <fullName evidence="2">Uncharacterized protein</fullName>
    </submittedName>
</protein>
<comment type="caution">
    <text evidence="2">The sequence shown here is derived from an EMBL/GenBank/DDBJ whole genome shotgun (WGS) entry which is preliminary data.</text>
</comment>
<organism evidence="2 3">
    <name type="scientific">Gordonia sputi NBRC 100414</name>
    <dbReference type="NCBI Taxonomy" id="1089453"/>
    <lineage>
        <taxon>Bacteria</taxon>
        <taxon>Bacillati</taxon>
        <taxon>Actinomycetota</taxon>
        <taxon>Actinomycetes</taxon>
        <taxon>Mycobacteriales</taxon>
        <taxon>Gordoniaceae</taxon>
        <taxon>Gordonia</taxon>
    </lineage>
</organism>
<name>H5TYE6_9ACTN</name>
<evidence type="ECO:0000313" key="3">
    <source>
        <dbReference type="Proteomes" id="UP000005845"/>
    </source>
</evidence>
<keyword evidence="3" id="KW-1185">Reference proteome</keyword>
<dbReference type="RefSeq" id="WP_005204346.1">
    <property type="nucleotide sequence ID" value="NZ_BAFC01000045.1"/>
</dbReference>
<reference evidence="2 3" key="1">
    <citation type="submission" date="2012-02" db="EMBL/GenBank/DDBJ databases">
        <title>Whole genome shotgun sequence of Gordonia sputi NBRC 100414.</title>
        <authorList>
            <person name="Yoshida I."/>
            <person name="Hosoyama A."/>
            <person name="Tsuchikane K."/>
            <person name="Katsumata H."/>
            <person name="Yamazaki S."/>
            <person name="Fujita N."/>
        </authorList>
    </citation>
    <scope>NUCLEOTIDE SEQUENCE [LARGE SCALE GENOMIC DNA]</scope>
    <source>
        <strain evidence="2 3">NBRC 100414</strain>
    </source>
</reference>
<dbReference type="eggNOG" id="ENOG50326WB">
    <property type="taxonomic scope" value="Bacteria"/>
</dbReference>
<evidence type="ECO:0000313" key="2">
    <source>
        <dbReference type="EMBL" id="GAB38504.1"/>
    </source>
</evidence>
<proteinExistence type="predicted"/>
<feature type="region of interest" description="Disordered" evidence="1">
    <location>
        <begin position="1"/>
        <end position="20"/>
    </location>
</feature>
<dbReference type="Proteomes" id="UP000005845">
    <property type="component" value="Unassembled WGS sequence"/>
</dbReference>
<dbReference type="EMBL" id="BAFC01000045">
    <property type="protein sequence ID" value="GAB38504.1"/>
    <property type="molecule type" value="Genomic_DNA"/>
</dbReference>